<protein>
    <submittedName>
        <fullName evidence="1">Uncharacterized protein</fullName>
    </submittedName>
</protein>
<dbReference type="EMBL" id="CAXKWB010009618">
    <property type="protein sequence ID" value="CAL4095375.1"/>
    <property type="molecule type" value="Genomic_DNA"/>
</dbReference>
<dbReference type="AlphaFoldDB" id="A0AAV2QPY8"/>
<accession>A0AAV2QPY8</accession>
<keyword evidence="2" id="KW-1185">Reference proteome</keyword>
<organism evidence="1 2">
    <name type="scientific">Meganyctiphanes norvegica</name>
    <name type="common">Northern krill</name>
    <name type="synonym">Thysanopoda norvegica</name>
    <dbReference type="NCBI Taxonomy" id="48144"/>
    <lineage>
        <taxon>Eukaryota</taxon>
        <taxon>Metazoa</taxon>
        <taxon>Ecdysozoa</taxon>
        <taxon>Arthropoda</taxon>
        <taxon>Crustacea</taxon>
        <taxon>Multicrustacea</taxon>
        <taxon>Malacostraca</taxon>
        <taxon>Eumalacostraca</taxon>
        <taxon>Eucarida</taxon>
        <taxon>Euphausiacea</taxon>
        <taxon>Euphausiidae</taxon>
        <taxon>Meganyctiphanes</taxon>
    </lineage>
</organism>
<comment type="caution">
    <text evidence="1">The sequence shown here is derived from an EMBL/GenBank/DDBJ whole genome shotgun (WGS) entry which is preliminary data.</text>
</comment>
<evidence type="ECO:0000313" key="1">
    <source>
        <dbReference type="EMBL" id="CAL4095375.1"/>
    </source>
</evidence>
<gene>
    <name evidence="1" type="ORF">MNOR_LOCUS15402</name>
</gene>
<feature type="non-terminal residue" evidence="1">
    <location>
        <position position="1"/>
    </location>
</feature>
<proteinExistence type="predicted"/>
<reference evidence="1 2" key="1">
    <citation type="submission" date="2024-05" db="EMBL/GenBank/DDBJ databases">
        <authorList>
            <person name="Wallberg A."/>
        </authorList>
    </citation>
    <scope>NUCLEOTIDE SEQUENCE [LARGE SCALE GENOMIC DNA]</scope>
</reference>
<evidence type="ECO:0000313" key="2">
    <source>
        <dbReference type="Proteomes" id="UP001497623"/>
    </source>
</evidence>
<name>A0AAV2QPY8_MEGNR</name>
<dbReference type="Proteomes" id="UP001497623">
    <property type="component" value="Unassembled WGS sequence"/>
</dbReference>
<sequence>RQHSDYLRPSTIIERALLAAGANQSAFARSTPEIVTSATDTSTSNSNSAPVIDHGAMGIEQLLNQATTQEDLDYIISPFAAWGKEDQMDDVVMYEDETSDKYKKGINKSGSFHLKTSIKAKMGIKKKPVITWRPYIRPGTSNIDRILPGDEKLIMQSPSQESNETVPGVFEDECAFMWRTIEDVDSDSQMTPLPNLMDEKRTNYYDQYDFSNSNSESPKPRRTPSIARFSIPNRNGVESVGYTVAARRLRHRARWRPRYCSLQQLSSSSSCNQSVINKVVRSLSENSVFIDLVAQHLSKHKKSTEILEVKKPNVHTPRLAQLRVSKPKVNGKKYCSSSSISQLP</sequence>